<reference evidence="14" key="1">
    <citation type="thesis" date="2020" institute="ProQuest LLC" country="789 East Eisenhower Parkway, Ann Arbor, MI, USA">
        <title>Comparative Genomics and Chromosome Evolution.</title>
        <authorList>
            <person name="Mudd A.B."/>
        </authorList>
    </citation>
    <scope>NUCLEOTIDE SEQUENCE</scope>
    <source>
        <strain evidence="14">HN-11 Male</strain>
        <tissue evidence="14">Kidney and liver</tissue>
    </source>
</reference>
<dbReference type="GO" id="GO:0061733">
    <property type="term" value="F:protein-lysine-acetyltransferase activity"/>
    <property type="evidence" value="ECO:0007669"/>
    <property type="project" value="TreeGrafter"/>
</dbReference>
<feature type="compositionally biased region" description="Basic residues" evidence="11">
    <location>
        <begin position="192"/>
        <end position="205"/>
    </location>
</feature>
<dbReference type="GO" id="GO:0007064">
    <property type="term" value="P:mitotic sister chromatid cohesion"/>
    <property type="evidence" value="ECO:0007669"/>
    <property type="project" value="TreeGrafter"/>
</dbReference>
<sequence length="701" mass="77339">MLGVGCSLNRLAASLVQQDRCERRRRQPVPTDMAAQTPRKRKQSATGHLSSFATPVKKLMMDCSVVVSPLQSRNPNSSDAMKRSPAPNYTAVGDPMDKENMAATPSKSSVARKLLVSPPLMEYGDKDAYDFSPVKSPDSSKGAVSAKSFYRKATVYVTPIERKLISESKRRSGQNASPLITKSDGKESSKFTRIKRLPTAKKRKSTGSSATVKKARGAMPKTVRSAAPKNKSTPPPESENKAPSNPERSETPPEEPNVHRTAILGLKMKPRPKLTVGAAFFATGRRPHSAPKRLPALLKLPASTKPSFKPVKKSMAPTVKPANAAPQVLKEEAVISQKAVTGCALSTRKKSESERHRDADAKRKSLEEAEMENGASPPEGRRLVRRLHEQGADSESRMTFDDDETLLKNSGKKQATVYPIFSTPAGPKKRSVDFRVDLMSPVSSGSPLNTPLALNKVQKPNKRKDSNKVADDQLIIDAGQKHFGPVSCSTCGMIYSASNVEDEAQHAQYHQRLLESIHFVGWKKERVVAEFWDGKILMICPEDAKYALRKAEEVRELVDAELGFQQGILSSSRIRTYLYVTNDKKIVGCLIAEPIKQAFRVLAEPSSPEIVSTSALERHRAWRCSSEPQPAICGISRIWVFSLMRRKNLASRLVDAMRSSFIYGSRLTTDEIAFSDPTPDGKLFASNYCRVPDFLVYNFLS</sequence>
<evidence type="ECO:0000256" key="9">
    <source>
        <dbReference type="ARBA" id="ARBA00023315"/>
    </source>
</evidence>
<keyword evidence="7" id="KW-0539">Nucleus</keyword>
<dbReference type="GO" id="GO:0000785">
    <property type="term" value="C:chromatin"/>
    <property type="evidence" value="ECO:0007669"/>
    <property type="project" value="TreeGrafter"/>
</dbReference>
<evidence type="ECO:0000256" key="1">
    <source>
        <dbReference type="ARBA" id="ARBA00004123"/>
    </source>
</evidence>
<keyword evidence="3" id="KW-0808">Transferase</keyword>
<evidence type="ECO:0000256" key="4">
    <source>
        <dbReference type="ARBA" id="ARBA00022723"/>
    </source>
</evidence>
<dbReference type="Proteomes" id="UP000770717">
    <property type="component" value="Unassembled WGS sequence"/>
</dbReference>
<evidence type="ECO:0000256" key="11">
    <source>
        <dbReference type="SAM" id="MobiDB-lite"/>
    </source>
</evidence>
<dbReference type="OrthoDB" id="428854at2759"/>
<dbReference type="EMBL" id="WNTK01002335">
    <property type="protein sequence ID" value="KAG9466124.1"/>
    <property type="molecule type" value="Genomic_DNA"/>
</dbReference>
<comment type="subcellular location">
    <subcellularLocation>
        <location evidence="1">Nucleus</location>
    </subcellularLocation>
</comment>
<evidence type="ECO:0000313" key="15">
    <source>
        <dbReference type="Proteomes" id="UP000770717"/>
    </source>
</evidence>
<dbReference type="PANTHER" id="PTHR45884:SF3">
    <property type="entry name" value="N-ACETYLTRANSFERASE ESCO2"/>
    <property type="match status" value="1"/>
</dbReference>
<feature type="domain" description="N-acetyltransferase ESCO zinc-finger" evidence="12">
    <location>
        <begin position="473"/>
        <end position="512"/>
    </location>
</feature>
<protein>
    <recommendedName>
        <fullName evidence="16">N-acetyltransferase ESCO2</fullName>
    </recommendedName>
</protein>
<evidence type="ECO:0000256" key="8">
    <source>
        <dbReference type="ARBA" id="ARBA00023306"/>
    </source>
</evidence>
<accession>A0A8J6BAE6</accession>
<evidence type="ECO:0000256" key="2">
    <source>
        <dbReference type="ARBA" id="ARBA00005816"/>
    </source>
</evidence>
<feature type="region of interest" description="Disordered" evidence="11">
    <location>
        <begin position="71"/>
        <end position="96"/>
    </location>
</feature>
<feature type="compositionally biased region" description="Basic and acidic residues" evidence="11">
    <location>
        <begin position="349"/>
        <end position="367"/>
    </location>
</feature>
<dbReference type="InterPro" id="IPR028009">
    <property type="entry name" value="ESCO_Acetyltransf_dom"/>
</dbReference>
<feature type="region of interest" description="Disordered" evidence="11">
    <location>
        <begin position="19"/>
        <end position="49"/>
    </location>
</feature>
<keyword evidence="4" id="KW-0479">Metal-binding</keyword>
<keyword evidence="8" id="KW-0131">Cell cycle</keyword>
<feature type="region of interest" description="Disordered" evidence="11">
    <location>
        <begin position="286"/>
        <end position="319"/>
    </location>
</feature>
<comment type="similarity">
    <text evidence="2">Belongs to the acetyltransferase family. ECO subfamily.</text>
</comment>
<feature type="domain" description="N-acetyltransferase ESCO acetyl-transferase" evidence="13">
    <location>
        <begin position="629"/>
        <end position="697"/>
    </location>
</feature>
<evidence type="ECO:0000256" key="7">
    <source>
        <dbReference type="ARBA" id="ARBA00023242"/>
    </source>
</evidence>
<keyword evidence="5" id="KW-0863">Zinc-finger</keyword>
<proteinExistence type="inferred from homology"/>
<keyword evidence="9" id="KW-0012">Acyltransferase</keyword>
<dbReference type="GO" id="GO:0008270">
    <property type="term" value="F:zinc ion binding"/>
    <property type="evidence" value="ECO:0007669"/>
    <property type="project" value="UniProtKB-KW"/>
</dbReference>
<name>A0A8J6BAE6_ELECQ</name>
<organism evidence="14 15">
    <name type="scientific">Eleutherodactylus coqui</name>
    <name type="common">Puerto Rican coqui</name>
    <dbReference type="NCBI Taxonomy" id="57060"/>
    <lineage>
        <taxon>Eukaryota</taxon>
        <taxon>Metazoa</taxon>
        <taxon>Chordata</taxon>
        <taxon>Craniata</taxon>
        <taxon>Vertebrata</taxon>
        <taxon>Euteleostomi</taxon>
        <taxon>Amphibia</taxon>
        <taxon>Batrachia</taxon>
        <taxon>Anura</taxon>
        <taxon>Neobatrachia</taxon>
        <taxon>Hyloidea</taxon>
        <taxon>Eleutherodactylidae</taxon>
        <taxon>Eleutherodactylinae</taxon>
        <taxon>Eleutherodactylus</taxon>
        <taxon>Eleutherodactylus</taxon>
    </lineage>
</organism>
<comment type="catalytic activity">
    <reaction evidence="10">
        <text>L-lysyl-[protein] + acetyl-CoA = N(6)-acetyl-L-lysyl-[protein] + CoA + H(+)</text>
        <dbReference type="Rhea" id="RHEA:45948"/>
        <dbReference type="Rhea" id="RHEA-COMP:9752"/>
        <dbReference type="Rhea" id="RHEA-COMP:10731"/>
        <dbReference type="ChEBI" id="CHEBI:15378"/>
        <dbReference type="ChEBI" id="CHEBI:29969"/>
        <dbReference type="ChEBI" id="CHEBI:57287"/>
        <dbReference type="ChEBI" id="CHEBI:57288"/>
        <dbReference type="ChEBI" id="CHEBI:61930"/>
    </reaction>
</comment>
<feature type="region of interest" description="Disordered" evidence="11">
    <location>
        <begin position="341"/>
        <end position="382"/>
    </location>
</feature>
<dbReference type="GO" id="GO:0005634">
    <property type="term" value="C:nucleus"/>
    <property type="evidence" value="ECO:0007669"/>
    <property type="project" value="UniProtKB-SubCell"/>
</dbReference>
<evidence type="ECO:0000313" key="14">
    <source>
        <dbReference type="EMBL" id="KAG9466124.1"/>
    </source>
</evidence>
<evidence type="ECO:0008006" key="16">
    <source>
        <dbReference type="Google" id="ProtNLM"/>
    </source>
</evidence>
<feature type="region of interest" description="Disordered" evidence="11">
    <location>
        <begin position="126"/>
        <end position="145"/>
    </location>
</feature>
<keyword evidence="6" id="KW-0862">Zinc</keyword>
<keyword evidence="15" id="KW-1185">Reference proteome</keyword>
<evidence type="ECO:0000259" key="12">
    <source>
        <dbReference type="Pfam" id="PF13878"/>
    </source>
</evidence>
<feature type="region of interest" description="Disordered" evidence="11">
    <location>
        <begin position="167"/>
        <end position="269"/>
    </location>
</feature>
<dbReference type="PANTHER" id="PTHR45884">
    <property type="entry name" value="N-ACETYLTRANSFERASE ECO"/>
    <property type="match status" value="1"/>
</dbReference>
<evidence type="ECO:0000256" key="5">
    <source>
        <dbReference type="ARBA" id="ARBA00022771"/>
    </source>
</evidence>
<evidence type="ECO:0000259" key="13">
    <source>
        <dbReference type="Pfam" id="PF13880"/>
    </source>
</evidence>
<evidence type="ECO:0000256" key="3">
    <source>
        <dbReference type="ARBA" id="ARBA00022679"/>
    </source>
</evidence>
<dbReference type="Pfam" id="PF13878">
    <property type="entry name" value="zf-C2H2_3"/>
    <property type="match status" value="1"/>
</dbReference>
<feature type="compositionally biased region" description="Low complexity" evidence="11">
    <location>
        <begin position="292"/>
        <end position="302"/>
    </location>
</feature>
<dbReference type="InterPro" id="IPR028005">
    <property type="entry name" value="AcTrfase_ESCO_Znf_dom"/>
</dbReference>
<dbReference type="AlphaFoldDB" id="A0A8J6BAE6"/>
<dbReference type="Pfam" id="PF13880">
    <property type="entry name" value="Acetyltransf_13"/>
    <property type="match status" value="1"/>
</dbReference>
<evidence type="ECO:0000256" key="10">
    <source>
        <dbReference type="ARBA" id="ARBA00047902"/>
    </source>
</evidence>
<comment type="caution">
    <text evidence="14">The sequence shown here is derived from an EMBL/GenBank/DDBJ whole genome shotgun (WGS) entry which is preliminary data.</text>
</comment>
<evidence type="ECO:0000256" key="6">
    <source>
        <dbReference type="ARBA" id="ARBA00022833"/>
    </source>
</evidence>
<gene>
    <name evidence="14" type="ORF">GDO78_017174</name>
</gene>